<evidence type="ECO:0000313" key="4">
    <source>
        <dbReference type="EMBL" id="RYM35459.1"/>
    </source>
</evidence>
<dbReference type="Gene3D" id="1.10.1760.20">
    <property type="match status" value="1"/>
</dbReference>
<dbReference type="GO" id="GO:0005886">
    <property type="term" value="C:plasma membrane"/>
    <property type="evidence" value="ECO:0007669"/>
    <property type="project" value="UniProtKB-SubCell"/>
</dbReference>
<gene>
    <name evidence="4" type="ORF">ERX46_00265</name>
</gene>
<feature type="transmembrane region" description="Helical" evidence="3">
    <location>
        <begin position="85"/>
        <end position="101"/>
    </location>
</feature>
<comment type="caution">
    <text evidence="4">The sequence shown here is derived from an EMBL/GenBank/DDBJ whole genome shotgun (WGS) entry which is preliminary data.</text>
</comment>
<evidence type="ECO:0000256" key="3">
    <source>
        <dbReference type="SAM" id="Phobius"/>
    </source>
</evidence>
<sequence>MTMSLRIFIGLFVVILFTQFQIELNLLEVNIPVTGQSLAVLLVAYVLGLKEGTISILLYLIIGLLGVPIFADGGNGVSAFTGNSGGYLIGFLFGGILSGFLSERLKNTFMNSLLAALFGTLVILLFGVTRLAFNLGISDALLYGFNPFVLGGLIKILLGGLLGWLIKKGLTSKG</sequence>
<protein>
    <recommendedName>
        <fullName evidence="2">Biotin transporter</fullName>
    </recommendedName>
</protein>
<organism evidence="4 5">
    <name type="scientific">Brumimicrobium glaciale</name>
    <dbReference type="NCBI Taxonomy" id="200475"/>
    <lineage>
        <taxon>Bacteria</taxon>
        <taxon>Pseudomonadati</taxon>
        <taxon>Bacteroidota</taxon>
        <taxon>Flavobacteriia</taxon>
        <taxon>Flavobacteriales</taxon>
        <taxon>Crocinitomicaceae</taxon>
        <taxon>Brumimicrobium</taxon>
    </lineage>
</organism>
<proteinExistence type="inferred from homology"/>
<keyword evidence="3" id="KW-0812">Transmembrane</keyword>
<dbReference type="Pfam" id="PF02632">
    <property type="entry name" value="BioY"/>
    <property type="match status" value="1"/>
</dbReference>
<keyword evidence="2" id="KW-1003">Cell membrane</keyword>
<dbReference type="GO" id="GO:0015225">
    <property type="term" value="F:biotin transmembrane transporter activity"/>
    <property type="evidence" value="ECO:0007669"/>
    <property type="project" value="UniProtKB-UniRule"/>
</dbReference>
<dbReference type="PANTHER" id="PTHR34295:SF1">
    <property type="entry name" value="BIOTIN TRANSPORTER BIOY"/>
    <property type="match status" value="1"/>
</dbReference>
<dbReference type="InterPro" id="IPR003784">
    <property type="entry name" value="BioY"/>
</dbReference>
<feature type="transmembrane region" description="Helical" evidence="3">
    <location>
        <begin position="31"/>
        <end position="49"/>
    </location>
</feature>
<comment type="subcellular location">
    <subcellularLocation>
        <location evidence="2">Cell membrane</location>
        <topology evidence="2">Multi-pass membrane protein</topology>
    </subcellularLocation>
</comment>
<evidence type="ECO:0000313" key="5">
    <source>
        <dbReference type="Proteomes" id="UP000293952"/>
    </source>
</evidence>
<keyword evidence="2" id="KW-0813">Transport</keyword>
<reference evidence="4 5" key="1">
    <citation type="submission" date="2019-02" db="EMBL/GenBank/DDBJ databases">
        <title>Genome sequence of the sea-ice species Brumimicrobium glaciale.</title>
        <authorList>
            <person name="Bowman J.P."/>
        </authorList>
    </citation>
    <scope>NUCLEOTIDE SEQUENCE [LARGE SCALE GENOMIC DNA]</scope>
    <source>
        <strain evidence="4 5">IC156</strain>
    </source>
</reference>
<name>A0A4Q4KS37_9FLAO</name>
<evidence type="ECO:0000256" key="2">
    <source>
        <dbReference type="PIRNR" id="PIRNR016661"/>
    </source>
</evidence>
<dbReference type="Proteomes" id="UP000293952">
    <property type="component" value="Unassembled WGS sequence"/>
</dbReference>
<dbReference type="OrthoDB" id="9876437at2"/>
<dbReference type="EMBL" id="SETE01000001">
    <property type="protein sequence ID" value="RYM35459.1"/>
    <property type="molecule type" value="Genomic_DNA"/>
</dbReference>
<comment type="similarity">
    <text evidence="1 2">Belongs to the BioY family.</text>
</comment>
<feature type="transmembrane region" description="Helical" evidence="3">
    <location>
        <begin position="145"/>
        <end position="166"/>
    </location>
</feature>
<keyword evidence="3" id="KW-1133">Transmembrane helix</keyword>
<feature type="transmembrane region" description="Helical" evidence="3">
    <location>
        <begin position="56"/>
        <end position="73"/>
    </location>
</feature>
<keyword evidence="2 3" id="KW-0472">Membrane</keyword>
<dbReference type="AlphaFoldDB" id="A0A4Q4KS37"/>
<dbReference type="PANTHER" id="PTHR34295">
    <property type="entry name" value="BIOTIN TRANSPORTER BIOY"/>
    <property type="match status" value="1"/>
</dbReference>
<feature type="transmembrane region" description="Helical" evidence="3">
    <location>
        <begin position="113"/>
        <end position="133"/>
    </location>
</feature>
<evidence type="ECO:0000256" key="1">
    <source>
        <dbReference type="ARBA" id="ARBA00010692"/>
    </source>
</evidence>
<keyword evidence="5" id="KW-1185">Reference proteome</keyword>
<accession>A0A4Q4KS37</accession>
<dbReference type="PIRSF" id="PIRSF016661">
    <property type="entry name" value="BioY"/>
    <property type="match status" value="1"/>
</dbReference>